<keyword evidence="1" id="KW-0812">Transmembrane</keyword>
<dbReference type="EMBL" id="CM002292">
    <property type="protein sequence ID" value="ESW22414.1"/>
    <property type="molecule type" value="Genomic_DNA"/>
</dbReference>
<dbReference type="Gramene" id="ESW22414">
    <property type="protein sequence ID" value="ESW22414"/>
    <property type="gene ID" value="PHAVU_005G152100g"/>
</dbReference>
<keyword evidence="1" id="KW-1133">Transmembrane helix</keyword>
<dbReference type="SMR" id="V7BWU3"/>
<keyword evidence="1" id="KW-0472">Membrane</keyword>
<dbReference type="Proteomes" id="UP000000226">
    <property type="component" value="Chromosome 5"/>
</dbReference>
<feature type="transmembrane region" description="Helical" evidence="1">
    <location>
        <begin position="12"/>
        <end position="29"/>
    </location>
</feature>
<name>V7BWU3_PHAVU</name>
<dbReference type="AlphaFoldDB" id="V7BWU3"/>
<keyword evidence="3" id="KW-1185">Reference proteome</keyword>
<evidence type="ECO:0000313" key="3">
    <source>
        <dbReference type="Proteomes" id="UP000000226"/>
    </source>
</evidence>
<evidence type="ECO:0000256" key="1">
    <source>
        <dbReference type="SAM" id="Phobius"/>
    </source>
</evidence>
<reference evidence="3" key="1">
    <citation type="journal article" date="2014" name="Nat. Genet.">
        <title>A reference genome for common bean and genome-wide analysis of dual domestications.</title>
        <authorList>
            <person name="Schmutz J."/>
            <person name="McClean P.E."/>
            <person name="Mamidi S."/>
            <person name="Wu G.A."/>
            <person name="Cannon S.B."/>
            <person name="Grimwood J."/>
            <person name="Jenkins J."/>
            <person name="Shu S."/>
            <person name="Song Q."/>
            <person name="Chavarro C."/>
            <person name="Torres-Torres M."/>
            <person name="Geffroy V."/>
            <person name="Moghaddam S.M."/>
            <person name="Gao D."/>
            <person name="Abernathy B."/>
            <person name="Barry K."/>
            <person name="Blair M."/>
            <person name="Brick M.A."/>
            <person name="Chovatia M."/>
            <person name="Gepts P."/>
            <person name="Goodstein D.M."/>
            <person name="Gonzales M."/>
            <person name="Hellsten U."/>
            <person name="Hyten D.L."/>
            <person name="Jia G."/>
            <person name="Kelly J.D."/>
            <person name="Kudrna D."/>
            <person name="Lee R."/>
            <person name="Richard M.M."/>
            <person name="Miklas P.N."/>
            <person name="Osorno J.M."/>
            <person name="Rodrigues J."/>
            <person name="Thareau V."/>
            <person name="Urrea C.A."/>
            <person name="Wang M."/>
            <person name="Yu Y."/>
            <person name="Zhang M."/>
            <person name="Wing R.A."/>
            <person name="Cregan P.B."/>
            <person name="Rokhsar D.S."/>
            <person name="Jackson S.A."/>
        </authorList>
    </citation>
    <scope>NUCLEOTIDE SEQUENCE [LARGE SCALE GENOMIC DNA]</scope>
    <source>
        <strain evidence="3">cv. G19833</strain>
    </source>
</reference>
<evidence type="ECO:0000313" key="2">
    <source>
        <dbReference type="EMBL" id="ESW22414.1"/>
    </source>
</evidence>
<dbReference type="OMA" id="VALESPW"/>
<proteinExistence type="predicted"/>
<accession>V7BWU3</accession>
<dbReference type="OrthoDB" id="1425716at2759"/>
<gene>
    <name evidence="2" type="ORF">PHAVU_005G152100g</name>
</gene>
<organism evidence="2 3">
    <name type="scientific">Phaseolus vulgaris</name>
    <name type="common">Kidney bean</name>
    <name type="synonym">French bean</name>
    <dbReference type="NCBI Taxonomy" id="3885"/>
    <lineage>
        <taxon>Eukaryota</taxon>
        <taxon>Viridiplantae</taxon>
        <taxon>Streptophyta</taxon>
        <taxon>Embryophyta</taxon>
        <taxon>Tracheophyta</taxon>
        <taxon>Spermatophyta</taxon>
        <taxon>Magnoliopsida</taxon>
        <taxon>eudicotyledons</taxon>
        <taxon>Gunneridae</taxon>
        <taxon>Pentapetalae</taxon>
        <taxon>rosids</taxon>
        <taxon>fabids</taxon>
        <taxon>Fabales</taxon>
        <taxon>Fabaceae</taxon>
        <taxon>Papilionoideae</taxon>
        <taxon>50 kb inversion clade</taxon>
        <taxon>NPAAA clade</taxon>
        <taxon>indigoferoid/millettioid clade</taxon>
        <taxon>Phaseoleae</taxon>
        <taxon>Phaseolus</taxon>
    </lineage>
</organism>
<protein>
    <submittedName>
        <fullName evidence="2">Uncharacterized protein</fullName>
    </submittedName>
</protein>
<sequence>MSQASFTEDKYLCLAISVLVGLYVILLALDSSWTNKRFSLILQDCSFPILTESSYVITNSEEGMDPGSKLGKS</sequence>